<accession>A0AAD8RY21</accession>
<dbReference type="Proteomes" id="UP001231189">
    <property type="component" value="Unassembled WGS sequence"/>
</dbReference>
<protein>
    <submittedName>
        <fullName evidence="1">Uncharacterized protein</fullName>
    </submittedName>
</protein>
<comment type="caution">
    <text evidence="1">The sequence shown here is derived from an EMBL/GenBank/DDBJ whole genome shotgun (WGS) entry which is preliminary data.</text>
</comment>
<dbReference type="EMBL" id="JAUUTY010000004">
    <property type="protein sequence ID" value="KAK1642082.1"/>
    <property type="molecule type" value="Genomic_DNA"/>
</dbReference>
<organism evidence="1 2">
    <name type="scientific">Lolium multiflorum</name>
    <name type="common">Italian ryegrass</name>
    <name type="synonym">Lolium perenne subsp. multiflorum</name>
    <dbReference type="NCBI Taxonomy" id="4521"/>
    <lineage>
        <taxon>Eukaryota</taxon>
        <taxon>Viridiplantae</taxon>
        <taxon>Streptophyta</taxon>
        <taxon>Embryophyta</taxon>
        <taxon>Tracheophyta</taxon>
        <taxon>Spermatophyta</taxon>
        <taxon>Magnoliopsida</taxon>
        <taxon>Liliopsida</taxon>
        <taxon>Poales</taxon>
        <taxon>Poaceae</taxon>
        <taxon>BOP clade</taxon>
        <taxon>Pooideae</taxon>
        <taxon>Poodae</taxon>
        <taxon>Poeae</taxon>
        <taxon>Poeae Chloroplast Group 2 (Poeae type)</taxon>
        <taxon>Loliodinae</taxon>
        <taxon>Loliinae</taxon>
        <taxon>Lolium</taxon>
    </lineage>
</organism>
<sequence length="151" mass="16141">MAPTRRRVQRRRAQIWVLLGPDLGFGPGGCGPERRPLLLEPGGSVVPAAVRVWLEVELGACPSWPCRELEHHGEATMRECRGSSGVNNKISGPNPAGSVCGVRYRTKVYPALPVPAATAPVGVVSLLGGAAEVCRHFPAPTWVWCCLRAKA</sequence>
<reference evidence="1" key="1">
    <citation type="submission" date="2023-07" db="EMBL/GenBank/DDBJ databases">
        <title>A chromosome-level genome assembly of Lolium multiflorum.</title>
        <authorList>
            <person name="Chen Y."/>
            <person name="Copetti D."/>
            <person name="Kolliker R."/>
            <person name="Studer B."/>
        </authorList>
    </citation>
    <scope>NUCLEOTIDE SEQUENCE</scope>
    <source>
        <strain evidence="1">02402/16</strain>
        <tissue evidence="1">Leaf</tissue>
    </source>
</reference>
<gene>
    <name evidence="1" type="ORF">QYE76_059887</name>
</gene>
<evidence type="ECO:0000313" key="2">
    <source>
        <dbReference type="Proteomes" id="UP001231189"/>
    </source>
</evidence>
<proteinExistence type="predicted"/>
<evidence type="ECO:0000313" key="1">
    <source>
        <dbReference type="EMBL" id="KAK1642082.1"/>
    </source>
</evidence>
<keyword evidence="2" id="KW-1185">Reference proteome</keyword>
<name>A0AAD8RY21_LOLMU</name>
<dbReference type="AlphaFoldDB" id="A0AAD8RY21"/>